<gene>
    <name evidence="3" type="ORF">P0Y48_10940</name>
</gene>
<dbReference type="EMBL" id="CP119321">
    <property type="protein sequence ID" value="WEK12973.1"/>
    <property type="molecule type" value="Genomic_DNA"/>
</dbReference>
<dbReference type="GO" id="GO:0008800">
    <property type="term" value="F:beta-lactamase activity"/>
    <property type="evidence" value="ECO:0007669"/>
    <property type="project" value="InterPro"/>
</dbReference>
<dbReference type="Pfam" id="PF13354">
    <property type="entry name" value="Beta-lactamase2"/>
    <property type="match status" value="1"/>
</dbReference>
<reference evidence="3" key="1">
    <citation type="submission" date="2023-03" db="EMBL/GenBank/DDBJ databases">
        <title>Andean soil-derived lignocellulolytic bacterial consortium as a source of novel taxa and putative plastic-active enzymes.</title>
        <authorList>
            <person name="Diaz-Garcia L."/>
            <person name="Chuvochina M."/>
            <person name="Feuerriegel G."/>
            <person name="Bunk B."/>
            <person name="Sproer C."/>
            <person name="Streit W.R."/>
            <person name="Rodriguez L.M."/>
            <person name="Overmann J."/>
            <person name="Jimenez D.J."/>
        </authorList>
    </citation>
    <scope>NUCLEOTIDE SEQUENCE</scope>
    <source>
        <strain evidence="3">MAG 4610</strain>
    </source>
</reference>
<dbReference type="AlphaFoldDB" id="A0AAJ5W164"/>
<dbReference type="SUPFAM" id="SSF56601">
    <property type="entry name" value="beta-lactamase/transpeptidase-like"/>
    <property type="match status" value="1"/>
</dbReference>
<dbReference type="GO" id="GO:0046677">
    <property type="term" value="P:response to antibiotic"/>
    <property type="evidence" value="ECO:0007669"/>
    <property type="project" value="InterPro"/>
</dbReference>
<keyword evidence="3" id="KW-0378">Hydrolase</keyword>
<dbReference type="InterPro" id="IPR000871">
    <property type="entry name" value="Beta-lactam_class-A"/>
</dbReference>
<evidence type="ECO:0000313" key="4">
    <source>
        <dbReference type="Proteomes" id="UP001213972"/>
    </source>
</evidence>
<proteinExistence type="predicted"/>
<feature type="region of interest" description="Disordered" evidence="1">
    <location>
        <begin position="1"/>
        <end position="21"/>
    </location>
</feature>
<dbReference type="Proteomes" id="UP001213972">
    <property type="component" value="Chromosome"/>
</dbReference>
<dbReference type="InterPro" id="IPR045155">
    <property type="entry name" value="Beta-lactam_cat"/>
</dbReference>
<protein>
    <submittedName>
        <fullName evidence="3">Serine hydrolase</fullName>
    </submittedName>
</protein>
<name>A0AAJ5W164_9MICO</name>
<evidence type="ECO:0000259" key="2">
    <source>
        <dbReference type="Pfam" id="PF13354"/>
    </source>
</evidence>
<feature type="domain" description="Beta-lactamase class A catalytic" evidence="2">
    <location>
        <begin position="16"/>
        <end position="77"/>
    </location>
</feature>
<dbReference type="Gene3D" id="3.40.710.10">
    <property type="entry name" value="DD-peptidase/beta-lactamase superfamily"/>
    <property type="match status" value="1"/>
</dbReference>
<accession>A0AAJ5W164</accession>
<dbReference type="PANTHER" id="PTHR35333:SF3">
    <property type="entry name" value="BETA-LACTAMASE-TYPE TRANSPEPTIDASE FOLD CONTAINING PROTEIN"/>
    <property type="match status" value="1"/>
</dbReference>
<sequence>MRKRARTRAATGSKYERQNALSARGVLSRQVSAQRIPSGFPPEVAVAGKTGTLEGIRNEASVVTYPDGRSIAIAVFTRSLDIRARNPEADRALGEVARLAAEAIRLS</sequence>
<dbReference type="InterPro" id="IPR012338">
    <property type="entry name" value="Beta-lactam/transpept-like"/>
</dbReference>
<organism evidence="3 4">
    <name type="scientific">Candidatus Microbacterium phytovorans</name>
    <dbReference type="NCBI Taxonomy" id="3121374"/>
    <lineage>
        <taxon>Bacteria</taxon>
        <taxon>Bacillati</taxon>
        <taxon>Actinomycetota</taxon>
        <taxon>Actinomycetes</taxon>
        <taxon>Micrococcales</taxon>
        <taxon>Microbacteriaceae</taxon>
        <taxon>Microbacterium</taxon>
    </lineage>
</organism>
<dbReference type="PANTHER" id="PTHR35333">
    <property type="entry name" value="BETA-LACTAMASE"/>
    <property type="match status" value="1"/>
</dbReference>
<evidence type="ECO:0000313" key="3">
    <source>
        <dbReference type="EMBL" id="WEK12973.1"/>
    </source>
</evidence>
<evidence type="ECO:0000256" key="1">
    <source>
        <dbReference type="SAM" id="MobiDB-lite"/>
    </source>
</evidence>
<dbReference type="GO" id="GO:0030655">
    <property type="term" value="P:beta-lactam antibiotic catabolic process"/>
    <property type="evidence" value="ECO:0007669"/>
    <property type="project" value="InterPro"/>
</dbReference>